<organism evidence="3 4">
    <name type="scientific">Streptomyces mauvecolor</name>
    <dbReference type="NCBI Taxonomy" id="58345"/>
    <lineage>
        <taxon>Bacteria</taxon>
        <taxon>Bacillati</taxon>
        <taxon>Actinomycetota</taxon>
        <taxon>Actinomycetes</taxon>
        <taxon>Kitasatosporales</taxon>
        <taxon>Streptomycetaceae</taxon>
        <taxon>Streptomyces</taxon>
    </lineage>
</organism>
<feature type="compositionally biased region" description="Low complexity" evidence="1">
    <location>
        <begin position="255"/>
        <end position="273"/>
    </location>
</feature>
<proteinExistence type="predicted"/>
<evidence type="ECO:0000313" key="3">
    <source>
        <dbReference type="EMBL" id="MFC4958003.1"/>
    </source>
</evidence>
<sequence>MNSNNFGLPCCLPVNGPAAPRPVGRRSAAIAACVALAAGPLLLAAPARATGVEGDGGGRASAVVLRTGLDVSLLNKAVDVPLKATLNEVQAPAGAEKTALTVKLDGVGGGQPVDVLKADVATARASVDAKKAEGSSRLVNARLHVPGLPLLSLVEVREVTSSAVCEAGRTPVAKSNVLGAVTVLGRKVTLSAGGTTRVQVPGVGEVGLDLSKATTTSRTAAAVALALKVTVNPLHLNVAVVKGEVTLAEATCQSPKVPAKPAPASAADPEAGPVSTAVKTQGVASDTKLAETGGSSATPYLAGGAGALLVGGAGALVLTRMRARARGGRG</sequence>
<dbReference type="NCBIfam" id="NF041527">
    <property type="entry name" value="SCO1860_LAETG"/>
    <property type="match status" value="1"/>
</dbReference>
<keyword evidence="2" id="KW-0812">Transmembrane</keyword>
<keyword evidence="2" id="KW-0472">Membrane</keyword>
<dbReference type="EMBL" id="JBHSIZ010000017">
    <property type="protein sequence ID" value="MFC4958003.1"/>
    <property type="molecule type" value="Genomic_DNA"/>
</dbReference>
<evidence type="ECO:0000313" key="4">
    <source>
        <dbReference type="Proteomes" id="UP001595834"/>
    </source>
</evidence>
<dbReference type="Proteomes" id="UP001595834">
    <property type="component" value="Unassembled WGS sequence"/>
</dbReference>
<dbReference type="RefSeq" id="WP_381227044.1">
    <property type="nucleotide sequence ID" value="NZ_BAAASQ010000007.1"/>
</dbReference>
<evidence type="ECO:0000256" key="1">
    <source>
        <dbReference type="SAM" id="MobiDB-lite"/>
    </source>
</evidence>
<evidence type="ECO:0000256" key="2">
    <source>
        <dbReference type="SAM" id="Phobius"/>
    </source>
</evidence>
<accession>A0ABV9UNH5</accession>
<reference evidence="4" key="1">
    <citation type="journal article" date="2019" name="Int. J. Syst. Evol. Microbiol.">
        <title>The Global Catalogue of Microorganisms (GCM) 10K type strain sequencing project: providing services to taxonomists for standard genome sequencing and annotation.</title>
        <authorList>
            <consortium name="The Broad Institute Genomics Platform"/>
            <consortium name="The Broad Institute Genome Sequencing Center for Infectious Disease"/>
            <person name="Wu L."/>
            <person name="Ma J."/>
        </authorList>
    </citation>
    <scope>NUCLEOTIDE SEQUENCE [LARGE SCALE GENOMIC DNA]</scope>
    <source>
        <strain evidence="4">CCM 7224</strain>
    </source>
</reference>
<keyword evidence="2" id="KW-1133">Transmembrane helix</keyword>
<protein>
    <submittedName>
        <fullName evidence="3">SCO1860 family LAETG-anchored protein</fullName>
    </submittedName>
</protein>
<dbReference type="InterPro" id="IPR048202">
    <property type="entry name" value="SCO1860-like"/>
</dbReference>
<feature type="region of interest" description="Disordered" evidence="1">
    <location>
        <begin position="255"/>
        <end position="280"/>
    </location>
</feature>
<keyword evidence="4" id="KW-1185">Reference proteome</keyword>
<comment type="caution">
    <text evidence="3">The sequence shown here is derived from an EMBL/GenBank/DDBJ whole genome shotgun (WGS) entry which is preliminary data.</text>
</comment>
<dbReference type="NCBIfam" id="NF040603">
    <property type="entry name" value="choice_anch_P"/>
    <property type="match status" value="1"/>
</dbReference>
<gene>
    <name evidence="3" type="ORF">ACFPFX_17100</name>
</gene>
<feature type="transmembrane region" description="Helical" evidence="2">
    <location>
        <begin position="300"/>
        <end position="319"/>
    </location>
</feature>
<dbReference type="NCBIfam" id="NF041528">
    <property type="entry name" value="strep_LAETG"/>
    <property type="match status" value="1"/>
</dbReference>
<name>A0ABV9UNH5_9ACTN</name>